<reference evidence="7 8" key="1">
    <citation type="journal article" date="2002" name="Genome Res.">
        <title>The genome of Methanosarcina acetivorans reveals extensive metabolic and physiological diversity.</title>
        <authorList>
            <person name="Galagan J.E."/>
            <person name="Nusbaum C."/>
            <person name="Roy A."/>
            <person name="Endrizzi M.G."/>
            <person name="Macdonald P."/>
            <person name="FitzHugh W."/>
            <person name="Calvo S."/>
            <person name="Engels R."/>
            <person name="Smirnov S."/>
            <person name="Atnoor D."/>
            <person name="Brown A."/>
            <person name="Allen N."/>
            <person name="Naylor J."/>
            <person name="Stange-Thomann N."/>
            <person name="DeArellano K."/>
            <person name="Johnson R."/>
            <person name="Linton L."/>
            <person name="McEwan P."/>
            <person name="McKernan K."/>
            <person name="Talamas J."/>
            <person name="Tirrell A."/>
            <person name="Ye W."/>
            <person name="Zimmer A."/>
            <person name="Barber R.D."/>
            <person name="Cann I."/>
            <person name="Graham D.E."/>
            <person name="Grahame D.A."/>
            <person name="Guss A."/>
            <person name="Hedderich R."/>
            <person name="Ingram-Smith C."/>
            <person name="Kuettner C.H."/>
            <person name="Krzycki J.A."/>
            <person name="Leigh J.A."/>
            <person name="Li W."/>
            <person name="Liu J."/>
            <person name="Mukhopadhyay B."/>
            <person name="Reeve J.N."/>
            <person name="Smith K."/>
            <person name="Springer T.A."/>
            <person name="Umayam L.A."/>
            <person name="White O."/>
            <person name="White R.H."/>
            <person name="de Macario E.C."/>
            <person name="Ferry J.G."/>
            <person name="Jarrell K.F."/>
            <person name="Jing H."/>
            <person name="Macario A.J.L."/>
            <person name="Paulsen I."/>
            <person name="Pritchett M."/>
            <person name="Sowers K.R."/>
            <person name="Swanson R.V."/>
            <person name="Zinder S.H."/>
            <person name="Lander E."/>
            <person name="Metcalf W.W."/>
            <person name="Birren B."/>
        </authorList>
    </citation>
    <scope>NUCLEOTIDE SEQUENCE [LARGE SCALE GENOMIC DNA]</scope>
    <source>
        <strain evidence="8">ATCC 35395 / DSM 2834 / JCM 12185 / C2A</strain>
    </source>
</reference>
<sequence length="148" mass="16197">MTYVFELNNGALNLAWVLGMVTVASYTSIRNVELKMEKLLLPVILSFTIANLSVLLYFNEFVFDLGNLLEARHLIPIGSLILGNSLRGNIVGKNLTRISAEMKTDTFTASLGASRYEALMPYTGNAFTPHSGLRSPILQLQGLSSFPG</sequence>
<dbReference type="EnsemblBacteria" id="AAM04399">
    <property type="protein sequence ID" value="AAM04399"/>
    <property type="gene ID" value="MA_0966"/>
</dbReference>
<dbReference type="FunCoup" id="Q8TS39">
    <property type="interactions" value="1"/>
</dbReference>
<dbReference type="Proteomes" id="UP000002487">
    <property type="component" value="Chromosome"/>
</dbReference>
<keyword evidence="8" id="KW-1185">Reference proteome</keyword>
<comment type="similarity">
    <text evidence="2">Belongs to the UPF0014 family.</text>
</comment>
<accession>Q8TS39</accession>
<dbReference type="GO" id="GO:0016020">
    <property type="term" value="C:membrane"/>
    <property type="evidence" value="ECO:0007669"/>
    <property type="project" value="UniProtKB-SubCell"/>
</dbReference>
<comment type="subcellular location">
    <subcellularLocation>
        <location evidence="1">Membrane</location>
        <topology evidence="1">Multi-pass membrane protein</topology>
    </subcellularLocation>
</comment>
<protein>
    <submittedName>
        <fullName evidence="7">Uncharacterized protein</fullName>
    </submittedName>
</protein>
<dbReference type="STRING" id="188937.MA_0966"/>
<dbReference type="HOGENOM" id="CLU_1754689_0_0_2"/>
<evidence type="ECO:0000256" key="2">
    <source>
        <dbReference type="ARBA" id="ARBA00005268"/>
    </source>
</evidence>
<dbReference type="EMBL" id="AE010299">
    <property type="protein sequence ID" value="AAM04399.1"/>
    <property type="molecule type" value="Genomic_DNA"/>
</dbReference>
<gene>
    <name evidence="7" type="ordered locus">MA_0966</name>
</gene>
<evidence type="ECO:0000256" key="4">
    <source>
        <dbReference type="ARBA" id="ARBA00022989"/>
    </source>
</evidence>
<evidence type="ECO:0000313" key="7">
    <source>
        <dbReference type="EMBL" id="AAM04399.1"/>
    </source>
</evidence>
<feature type="transmembrane region" description="Helical" evidence="6">
    <location>
        <begin position="12"/>
        <end position="32"/>
    </location>
</feature>
<keyword evidence="3 6" id="KW-0812">Transmembrane</keyword>
<evidence type="ECO:0000256" key="5">
    <source>
        <dbReference type="ARBA" id="ARBA00023136"/>
    </source>
</evidence>
<dbReference type="KEGG" id="mac:MA_0966"/>
<name>Q8TS39_METAC</name>
<keyword evidence="4 6" id="KW-1133">Transmembrane helix</keyword>
<dbReference type="PhylomeDB" id="Q8TS39"/>
<organism evidence="7 8">
    <name type="scientific">Methanosarcina acetivorans (strain ATCC 35395 / DSM 2834 / JCM 12185 / C2A)</name>
    <dbReference type="NCBI Taxonomy" id="188937"/>
    <lineage>
        <taxon>Archaea</taxon>
        <taxon>Methanobacteriati</taxon>
        <taxon>Methanobacteriota</taxon>
        <taxon>Stenosarchaea group</taxon>
        <taxon>Methanomicrobia</taxon>
        <taxon>Methanosarcinales</taxon>
        <taxon>Methanosarcinaceae</taxon>
        <taxon>Methanosarcina</taxon>
    </lineage>
</organism>
<evidence type="ECO:0000256" key="3">
    <source>
        <dbReference type="ARBA" id="ARBA00022692"/>
    </source>
</evidence>
<dbReference type="Pfam" id="PF03649">
    <property type="entry name" value="UPF0014"/>
    <property type="match status" value="1"/>
</dbReference>
<evidence type="ECO:0000256" key="1">
    <source>
        <dbReference type="ARBA" id="ARBA00004141"/>
    </source>
</evidence>
<dbReference type="InParanoid" id="Q8TS39"/>
<evidence type="ECO:0000313" key="8">
    <source>
        <dbReference type="Proteomes" id="UP000002487"/>
    </source>
</evidence>
<dbReference type="PANTHER" id="PTHR30028">
    <property type="entry name" value="UPF0014 INNER MEMBRANE PROTEIN YBBM-RELATED"/>
    <property type="match status" value="1"/>
</dbReference>
<proteinExistence type="inferred from homology"/>
<dbReference type="PANTHER" id="PTHR30028:SF0">
    <property type="entry name" value="PROTEIN ALUMINUM SENSITIVE 3"/>
    <property type="match status" value="1"/>
</dbReference>
<dbReference type="AlphaFoldDB" id="Q8TS39"/>
<keyword evidence="5 6" id="KW-0472">Membrane</keyword>
<feature type="transmembrane region" description="Helical" evidence="6">
    <location>
        <begin position="39"/>
        <end position="58"/>
    </location>
</feature>
<dbReference type="InterPro" id="IPR005226">
    <property type="entry name" value="UPF0014_fam"/>
</dbReference>
<evidence type="ECO:0000256" key="6">
    <source>
        <dbReference type="SAM" id="Phobius"/>
    </source>
</evidence>